<organism evidence="2 3">
    <name type="scientific">Nocardia flavorosea</name>
    <dbReference type="NCBI Taxonomy" id="53429"/>
    <lineage>
        <taxon>Bacteria</taxon>
        <taxon>Bacillati</taxon>
        <taxon>Actinomycetota</taxon>
        <taxon>Actinomycetes</taxon>
        <taxon>Mycobacteriales</taxon>
        <taxon>Nocardiaceae</taxon>
        <taxon>Nocardia</taxon>
    </lineage>
</organism>
<feature type="domain" description="HTH luxR-type" evidence="1">
    <location>
        <begin position="703"/>
        <end position="768"/>
    </location>
</feature>
<proteinExistence type="predicted"/>
<dbReference type="GO" id="GO:0003677">
    <property type="term" value="F:DNA binding"/>
    <property type="evidence" value="ECO:0007669"/>
    <property type="project" value="InterPro"/>
</dbReference>
<sequence>MVASVRKGPAGNLPARLDEFVGRHQELADVRQAMESSRLVTLVGPGGVGKTRLAVQVAADLQRAFSHGVWFVDIAPLQDPELLAPTVASVLDLTSRSSRWAPGLLGQQLADRAMLLVLDNCEHLTEACAELAKTLLEAAPYLKILATSRQPLEVRGEHIRGVQPLRVPVEGQEADLGELGRCDAVRLFLDRAAAVEPGFVLTTHNAAAVAALCRRLDGLPLALELAAARIRHLSPQQILSRLDGRFQLLRTDSALPAPRQRSLHSLIAWSYDLCTPAERELWTRLTVFSGTFSAAAAEAICSGAILPQEDIFDLLARLVDRSIVTTVRQASEVRYRMLGTLRAFGQDRLAASGDEVRLRQRHSDYFRDRLTGRYPYWFGPGQYETMAWVRVERDNLRSAIDFCLTEPMDARSAAAIASGLGGEALLTGRFGEGRHWIDRVVALLDEDCLERAILLWIAGQCAGHQGDVAAAERLLRRAQQTSERIGARHEQAMATVYLGVLRMSAGAVDEAVELFDFALDSLVRDDDPLARALLLTRKGKAVYQLGDRATGRRLCRESLALCERHGEYWHRAEALWELANFCWHDGETAEAAALAAESLRLNREFRNPMGIARCTEILAWIAASRAEHVRAARLLGSTDALWRTTDALMDPQSVHDHQQCWDRAVSAMGDRAFRAEFEAGVRAPVADTIAFALGEAPASNAPASGEDVRLTPREWEIADLLAGGASNREIASKLVISPRTVEGHVVNILGKLGFSSRVQIAVWMAEHGAARHLL</sequence>
<evidence type="ECO:0000313" key="2">
    <source>
        <dbReference type="EMBL" id="NKY60483.1"/>
    </source>
</evidence>
<evidence type="ECO:0000259" key="1">
    <source>
        <dbReference type="PROSITE" id="PS50043"/>
    </source>
</evidence>
<dbReference type="InterPro" id="IPR000792">
    <property type="entry name" value="Tscrpt_reg_LuxR_C"/>
</dbReference>
<dbReference type="InterPro" id="IPR049945">
    <property type="entry name" value="AAA_22"/>
</dbReference>
<dbReference type="Pfam" id="PF25872">
    <property type="entry name" value="HTH_77"/>
    <property type="match status" value="1"/>
</dbReference>
<dbReference type="InterPro" id="IPR016032">
    <property type="entry name" value="Sig_transdc_resp-reg_C-effctor"/>
</dbReference>
<dbReference type="InterPro" id="IPR058852">
    <property type="entry name" value="HTH_77"/>
</dbReference>
<dbReference type="RefSeq" id="WP_062980037.1">
    <property type="nucleotide sequence ID" value="NZ_JAAXOT010000023.1"/>
</dbReference>
<dbReference type="CDD" id="cd06170">
    <property type="entry name" value="LuxR_C_like"/>
    <property type="match status" value="1"/>
</dbReference>
<dbReference type="EMBL" id="JAAXOT010000023">
    <property type="protein sequence ID" value="NKY60483.1"/>
    <property type="molecule type" value="Genomic_DNA"/>
</dbReference>
<dbReference type="InterPro" id="IPR011990">
    <property type="entry name" value="TPR-like_helical_dom_sf"/>
</dbReference>
<dbReference type="SUPFAM" id="SSF46894">
    <property type="entry name" value="C-terminal effector domain of the bipartite response regulators"/>
    <property type="match status" value="1"/>
</dbReference>
<dbReference type="GO" id="GO:0006355">
    <property type="term" value="P:regulation of DNA-templated transcription"/>
    <property type="evidence" value="ECO:0007669"/>
    <property type="project" value="InterPro"/>
</dbReference>
<protein>
    <submittedName>
        <fullName evidence="2">AAA family ATPase</fullName>
    </submittedName>
</protein>
<dbReference type="PRINTS" id="PR00038">
    <property type="entry name" value="HTHLUXR"/>
</dbReference>
<comment type="caution">
    <text evidence="2">The sequence shown here is derived from an EMBL/GenBank/DDBJ whole genome shotgun (WGS) entry which is preliminary data.</text>
</comment>
<dbReference type="SMART" id="SM00421">
    <property type="entry name" value="HTH_LUXR"/>
    <property type="match status" value="1"/>
</dbReference>
<dbReference type="PROSITE" id="PS00622">
    <property type="entry name" value="HTH_LUXR_1"/>
    <property type="match status" value="1"/>
</dbReference>
<dbReference type="Proteomes" id="UP000570678">
    <property type="component" value="Unassembled WGS sequence"/>
</dbReference>
<accession>A0A846YNX8</accession>
<dbReference type="Gene3D" id="1.25.40.10">
    <property type="entry name" value="Tetratricopeptide repeat domain"/>
    <property type="match status" value="1"/>
</dbReference>
<keyword evidence="3" id="KW-1185">Reference proteome</keyword>
<dbReference type="PRINTS" id="PR00364">
    <property type="entry name" value="DISEASERSIST"/>
</dbReference>
<name>A0A846YNX8_9NOCA</name>
<dbReference type="Gene3D" id="1.10.10.10">
    <property type="entry name" value="Winged helix-like DNA-binding domain superfamily/Winged helix DNA-binding domain"/>
    <property type="match status" value="1"/>
</dbReference>
<dbReference type="Pfam" id="PF00196">
    <property type="entry name" value="GerE"/>
    <property type="match status" value="1"/>
</dbReference>
<dbReference type="SUPFAM" id="SSF48452">
    <property type="entry name" value="TPR-like"/>
    <property type="match status" value="1"/>
</dbReference>
<dbReference type="Gene3D" id="3.40.50.300">
    <property type="entry name" value="P-loop containing nucleotide triphosphate hydrolases"/>
    <property type="match status" value="1"/>
</dbReference>
<dbReference type="Pfam" id="PF13401">
    <property type="entry name" value="AAA_22"/>
    <property type="match status" value="1"/>
</dbReference>
<dbReference type="InterPro" id="IPR036388">
    <property type="entry name" value="WH-like_DNA-bd_sf"/>
</dbReference>
<evidence type="ECO:0000313" key="3">
    <source>
        <dbReference type="Proteomes" id="UP000570678"/>
    </source>
</evidence>
<reference evidence="2 3" key="1">
    <citation type="submission" date="2020-04" db="EMBL/GenBank/DDBJ databases">
        <title>MicrobeNet Type strains.</title>
        <authorList>
            <person name="Nicholson A.C."/>
        </authorList>
    </citation>
    <scope>NUCLEOTIDE SEQUENCE [LARGE SCALE GENOMIC DNA]</scope>
    <source>
        <strain evidence="2 3">JCM 3332</strain>
    </source>
</reference>
<dbReference type="GO" id="GO:0016887">
    <property type="term" value="F:ATP hydrolysis activity"/>
    <property type="evidence" value="ECO:0007669"/>
    <property type="project" value="InterPro"/>
</dbReference>
<gene>
    <name evidence="2" type="ORF">HGA15_30960</name>
</gene>
<dbReference type="SUPFAM" id="SSF52540">
    <property type="entry name" value="P-loop containing nucleoside triphosphate hydrolases"/>
    <property type="match status" value="1"/>
</dbReference>
<dbReference type="PANTHER" id="PTHR47691:SF3">
    <property type="entry name" value="HTH-TYPE TRANSCRIPTIONAL REGULATOR RV0890C-RELATED"/>
    <property type="match status" value="1"/>
</dbReference>
<dbReference type="PANTHER" id="PTHR47691">
    <property type="entry name" value="REGULATOR-RELATED"/>
    <property type="match status" value="1"/>
</dbReference>
<dbReference type="AlphaFoldDB" id="A0A846YNX8"/>
<dbReference type="InterPro" id="IPR027417">
    <property type="entry name" value="P-loop_NTPase"/>
</dbReference>
<dbReference type="PROSITE" id="PS50043">
    <property type="entry name" value="HTH_LUXR_2"/>
    <property type="match status" value="1"/>
</dbReference>